<feature type="transmembrane region" description="Helical" evidence="6">
    <location>
        <begin position="101"/>
        <end position="120"/>
    </location>
</feature>
<dbReference type="InterPro" id="IPR051598">
    <property type="entry name" value="TSUP/Inactive_protease-like"/>
</dbReference>
<dbReference type="GO" id="GO:0005886">
    <property type="term" value="C:plasma membrane"/>
    <property type="evidence" value="ECO:0007669"/>
    <property type="project" value="UniProtKB-SubCell"/>
</dbReference>
<feature type="transmembrane region" description="Helical" evidence="6">
    <location>
        <begin position="181"/>
        <end position="198"/>
    </location>
</feature>
<name>A0A8I1A2T2_THEIN</name>
<evidence type="ECO:0000256" key="3">
    <source>
        <dbReference type="ARBA" id="ARBA00022692"/>
    </source>
</evidence>
<feature type="transmembrane region" description="Helical" evidence="6">
    <location>
        <begin position="231"/>
        <end position="252"/>
    </location>
</feature>
<sequence length="290" mass="30485">MKKLLILGIVGFFAQLIDGSLGMAYGATSASLLLFFGVAPAVASASIHLAEVATTAVSGASHLWFGNVDKKILFKLAVPGGVSAFAGAAFLSGIPGDRIKPFISLFLMLMGIYIVCRYITVSSRKAKKTNLSNTYLIPLGLAGGFFDAVGGGGWGPITTPMLLARDAVTPRKVIGTVDTSEFIVAVSASLGFFLFLGWETFHAYWVAAIVIGGVVAAPIAAWLVRVIPSHLLGVLVGGFIVLVNVGPVLKFLKVPSTGQWGVYAIILVLWAGSVLWNMKNKGKKEQTLSV</sequence>
<evidence type="ECO:0000313" key="8">
    <source>
        <dbReference type="Proteomes" id="UP000633619"/>
    </source>
</evidence>
<comment type="similarity">
    <text evidence="2 6">Belongs to the 4-toluene sulfonate uptake permease (TSUP) (TC 2.A.102) family.</text>
</comment>
<dbReference type="InterPro" id="IPR002781">
    <property type="entry name" value="TM_pro_TauE-like"/>
</dbReference>
<organism evidence="7 8">
    <name type="scientific">Thermoactinomyces intermedius</name>
    <dbReference type="NCBI Taxonomy" id="2024"/>
    <lineage>
        <taxon>Bacteria</taxon>
        <taxon>Bacillati</taxon>
        <taxon>Bacillota</taxon>
        <taxon>Bacilli</taxon>
        <taxon>Bacillales</taxon>
        <taxon>Thermoactinomycetaceae</taxon>
        <taxon>Thermoactinomyces</taxon>
    </lineage>
</organism>
<reference evidence="7 8" key="1">
    <citation type="submission" date="2020-12" db="EMBL/GenBank/DDBJ databases">
        <title>WGS of Thermoactinomyces spp.</title>
        <authorList>
            <person name="Cheng K."/>
        </authorList>
    </citation>
    <scope>NUCLEOTIDE SEQUENCE [LARGE SCALE GENOMIC DNA]</scope>
    <source>
        <strain evidence="8">CICC 10671\DSM 43846</strain>
    </source>
</reference>
<evidence type="ECO:0000313" key="7">
    <source>
        <dbReference type="EMBL" id="MBH8593764.1"/>
    </source>
</evidence>
<proteinExistence type="inferred from homology"/>
<feature type="transmembrane region" description="Helical" evidence="6">
    <location>
        <begin position="258"/>
        <end position="276"/>
    </location>
</feature>
<gene>
    <name evidence="7" type="ORF">I8U20_00290</name>
</gene>
<accession>A0A8I1A2T2</accession>
<keyword evidence="5 6" id="KW-0472">Membrane</keyword>
<keyword evidence="4 6" id="KW-1133">Transmembrane helix</keyword>
<dbReference type="PANTHER" id="PTHR43701">
    <property type="entry name" value="MEMBRANE TRANSPORTER PROTEIN MJ0441-RELATED"/>
    <property type="match status" value="1"/>
</dbReference>
<comment type="subcellular location">
    <subcellularLocation>
        <location evidence="6">Cell membrane</location>
        <topology evidence="6">Multi-pass membrane protein</topology>
    </subcellularLocation>
    <subcellularLocation>
        <location evidence="1">Membrane</location>
        <topology evidence="1">Multi-pass membrane protein</topology>
    </subcellularLocation>
</comment>
<keyword evidence="8" id="KW-1185">Reference proteome</keyword>
<dbReference type="Pfam" id="PF01925">
    <property type="entry name" value="TauE"/>
    <property type="match status" value="1"/>
</dbReference>
<dbReference type="PANTHER" id="PTHR43701:SF12">
    <property type="entry name" value="MEMBRANE TRANSPORTER PROTEIN YTNM-RELATED"/>
    <property type="match status" value="1"/>
</dbReference>
<dbReference type="AlphaFoldDB" id="A0A8I1A2T2"/>
<keyword evidence="6" id="KW-1003">Cell membrane</keyword>
<dbReference type="EMBL" id="JAECVW010000001">
    <property type="protein sequence ID" value="MBH8593764.1"/>
    <property type="molecule type" value="Genomic_DNA"/>
</dbReference>
<keyword evidence="3 6" id="KW-0812">Transmembrane</keyword>
<protein>
    <recommendedName>
        <fullName evidence="6">Probable membrane transporter protein</fullName>
    </recommendedName>
</protein>
<evidence type="ECO:0000256" key="4">
    <source>
        <dbReference type="ARBA" id="ARBA00022989"/>
    </source>
</evidence>
<evidence type="ECO:0000256" key="2">
    <source>
        <dbReference type="ARBA" id="ARBA00009142"/>
    </source>
</evidence>
<comment type="caution">
    <text evidence="7">The sequence shown here is derived from an EMBL/GenBank/DDBJ whole genome shotgun (WGS) entry which is preliminary data.</text>
</comment>
<evidence type="ECO:0000256" key="5">
    <source>
        <dbReference type="ARBA" id="ARBA00023136"/>
    </source>
</evidence>
<feature type="transmembrane region" description="Helical" evidence="6">
    <location>
        <begin position="72"/>
        <end position="95"/>
    </location>
</feature>
<feature type="transmembrane region" description="Helical" evidence="6">
    <location>
        <begin position="204"/>
        <end position="224"/>
    </location>
</feature>
<evidence type="ECO:0000256" key="6">
    <source>
        <dbReference type="RuleBase" id="RU363041"/>
    </source>
</evidence>
<evidence type="ECO:0000256" key="1">
    <source>
        <dbReference type="ARBA" id="ARBA00004141"/>
    </source>
</evidence>
<dbReference type="Proteomes" id="UP000633619">
    <property type="component" value="Unassembled WGS sequence"/>
</dbReference>
<dbReference type="RefSeq" id="WP_181731159.1">
    <property type="nucleotide sequence ID" value="NZ_JACEIR010000001.1"/>
</dbReference>